<evidence type="ECO:0000313" key="8">
    <source>
        <dbReference type="Proteomes" id="UP000094224"/>
    </source>
</evidence>
<protein>
    <recommendedName>
        <fullName evidence="9">Lipoprotein</fullName>
    </recommendedName>
</protein>
<dbReference type="EMBL" id="MIHC01000001">
    <property type="protein sequence ID" value="ODR10905.1"/>
    <property type="molecule type" value="Genomic_DNA"/>
</dbReference>
<dbReference type="STRING" id="243061.AWC25_22040"/>
<dbReference type="Pfam" id="PF05481">
    <property type="entry name" value="Myco_19_kDa"/>
    <property type="match status" value="1"/>
</dbReference>
<dbReference type="InterPro" id="IPR008691">
    <property type="entry name" value="LpqH"/>
</dbReference>
<evidence type="ECO:0000256" key="2">
    <source>
        <dbReference type="ARBA" id="ARBA00022729"/>
    </source>
</evidence>
<proteinExistence type="predicted"/>
<keyword evidence="8" id="KW-1185">Reference proteome</keyword>
<evidence type="ECO:0000256" key="1">
    <source>
        <dbReference type="ARBA" id="ARBA00022475"/>
    </source>
</evidence>
<dbReference type="AlphaFoldDB" id="A0A1E3T9B1"/>
<evidence type="ECO:0000313" key="7">
    <source>
        <dbReference type="EMBL" id="ODR10905.1"/>
    </source>
</evidence>
<keyword evidence="4" id="KW-0564">Palmitate</keyword>
<evidence type="ECO:0000256" key="6">
    <source>
        <dbReference type="SAM" id="SignalP"/>
    </source>
</evidence>
<gene>
    <name evidence="7" type="ORF">BHQ21_00610</name>
</gene>
<name>A0A1E3T9B1_9MYCO</name>
<evidence type="ECO:0000256" key="5">
    <source>
        <dbReference type="ARBA" id="ARBA00023288"/>
    </source>
</evidence>
<dbReference type="Proteomes" id="UP000094224">
    <property type="component" value="Unassembled WGS sequence"/>
</dbReference>
<keyword evidence="3" id="KW-0472">Membrane</keyword>
<sequence length="140" mass="14448">MQTRFVAATAAVLAAAGLGACSSRPSTPVFGTASVTVNGTDANFHIVKCTQREWTRTIDIGGNFSGASLIVDMGAQPASTESVHIRNLGGFNGMYARGDGEHADTSMTGDKFTVTGTANGFKTDKPNEAASAPFKIIVTC</sequence>
<keyword evidence="2 6" id="KW-0732">Signal</keyword>
<organism evidence="7 8">
    <name type="scientific">Mycobacterium sherrisii</name>
    <dbReference type="NCBI Taxonomy" id="243061"/>
    <lineage>
        <taxon>Bacteria</taxon>
        <taxon>Bacillati</taxon>
        <taxon>Actinomycetota</taxon>
        <taxon>Actinomycetes</taxon>
        <taxon>Mycobacteriales</taxon>
        <taxon>Mycobacteriaceae</taxon>
        <taxon>Mycobacterium</taxon>
        <taxon>Mycobacterium simiae complex</taxon>
    </lineage>
</organism>
<accession>A0A1E3T9B1</accession>
<keyword evidence="1" id="KW-1003">Cell membrane</keyword>
<reference evidence="8" key="1">
    <citation type="submission" date="2016-09" db="EMBL/GenBank/DDBJ databases">
        <authorList>
            <person name="Greninger A.L."/>
            <person name="Jerome K.R."/>
            <person name="Mcnair B."/>
            <person name="Wallis C."/>
            <person name="Fang F."/>
        </authorList>
    </citation>
    <scope>NUCLEOTIDE SEQUENCE [LARGE SCALE GENOMIC DNA]</scope>
    <source>
        <strain evidence="8">BC1_M4</strain>
    </source>
</reference>
<dbReference type="GO" id="GO:0016020">
    <property type="term" value="C:membrane"/>
    <property type="evidence" value="ECO:0007669"/>
    <property type="project" value="InterPro"/>
</dbReference>
<comment type="caution">
    <text evidence="7">The sequence shown here is derived from an EMBL/GenBank/DDBJ whole genome shotgun (WGS) entry which is preliminary data.</text>
</comment>
<feature type="chain" id="PRO_5039099163" description="Lipoprotein" evidence="6">
    <location>
        <begin position="21"/>
        <end position="140"/>
    </location>
</feature>
<feature type="signal peptide" evidence="6">
    <location>
        <begin position="1"/>
        <end position="20"/>
    </location>
</feature>
<evidence type="ECO:0000256" key="3">
    <source>
        <dbReference type="ARBA" id="ARBA00023136"/>
    </source>
</evidence>
<keyword evidence="5" id="KW-0449">Lipoprotein</keyword>
<evidence type="ECO:0000256" key="4">
    <source>
        <dbReference type="ARBA" id="ARBA00023139"/>
    </source>
</evidence>
<dbReference type="PROSITE" id="PS51257">
    <property type="entry name" value="PROKAR_LIPOPROTEIN"/>
    <property type="match status" value="1"/>
</dbReference>
<dbReference type="RefSeq" id="WP_069398373.1">
    <property type="nucleotide sequence ID" value="NZ_MIHC01000001.1"/>
</dbReference>
<evidence type="ECO:0008006" key="9">
    <source>
        <dbReference type="Google" id="ProtNLM"/>
    </source>
</evidence>